<reference evidence="2" key="1">
    <citation type="submission" date="2021-02" db="EMBL/GenBank/DDBJ databases">
        <authorList>
            <person name="Nowell W R."/>
        </authorList>
    </citation>
    <scope>NUCLEOTIDE SEQUENCE</scope>
</reference>
<evidence type="ECO:0000256" key="1">
    <source>
        <dbReference type="SAM" id="Coils"/>
    </source>
</evidence>
<dbReference type="EMBL" id="CAJOBC010003103">
    <property type="protein sequence ID" value="CAF3767209.1"/>
    <property type="molecule type" value="Genomic_DNA"/>
</dbReference>
<organism evidence="2 4">
    <name type="scientific">Didymodactylos carnosus</name>
    <dbReference type="NCBI Taxonomy" id="1234261"/>
    <lineage>
        <taxon>Eukaryota</taxon>
        <taxon>Metazoa</taxon>
        <taxon>Spiralia</taxon>
        <taxon>Gnathifera</taxon>
        <taxon>Rotifera</taxon>
        <taxon>Eurotatoria</taxon>
        <taxon>Bdelloidea</taxon>
        <taxon>Philodinida</taxon>
        <taxon>Philodinidae</taxon>
        <taxon>Didymodactylos</taxon>
    </lineage>
</organism>
<evidence type="ECO:0000313" key="2">
    <source>
        <dbReference type="EMBL" id="CAF0995562.1"/>
    </source>
</evidence>
<feature type="coiled-coil region" evidence="1">
    <location>
        <begin position="137"/>
        <end position="185"/>
    </location>
</feature>
<keyword evidence="4" id="KW-1185">Reference proteome</keyword>
<protein>
    <submittedName>
        <fullName evidence="2">Uncharacterized protein</fullName>
    </submittedName>
</protein>
<comment type="caution">
    <text evidence="2">The sequence shown here is derived from an EMBL/GenBank/DDBJ whole genome shotgun (WGS) entry which is preliminary data.</text>
</comment>
<gene>
    <name evidence="2" type="ORF">GPM918_LOCUS13480</name>
    <name evidence="3" type="ORF">SRO942_LOCUS13480</name>
</gene>
<evidence type="ECO:0000313" key="4">
    <source>
        <dbReference type="Proteomes" id="UP000663829"/>
    </source>
</evidence>
<dbReference type="Proteomes" id="UP000663829">
    <property type="component" value="Unassembled WGS sequence"/>
</dbReference>
<dbReference type="Proteomes" id="UP000681722">
    <property type="component" value="Unassembled WGS sequence"/>
</dbReference>
<accession>A0A814GF59</accession>
<evidence type="ECO:0000313" key="3">
    <source>
        <dbReference type="EMBL" id="CAF3767209.1"/>
    </source>
</evidence>
<sequence>MSTQSSILFDNTSLSDQQQQQYYSSSSNLHYDLSLIAPLTLSRRNTVRKFGDAGIIHLPKLKPKSTMSLLSHEFGSDDIMTRSITSSEQEIALFKKNFDRQRASLSQCLEDNRYKIDRAHYRIGNFQQLNEARDDLLHQLSKENVSVINKIETLKQEIIDERHQRDSYEMEQLVLQRKLNHLKRQNIREEAPLEDMAKKQLLNDEHQEYLLRLTKEQTRQCHKRDEEIEQLKEKLCELFNYKADEWTKLLYATQTALNYENQKKEILKQKLDYIEKYELKSTKPCCLLTSYRLSKISTELRLYKIIERSLYDLFGSSCSCGSFQRAKLTFCRLHTEQKD</sequence>
<proteinExistence type="predicted"/>
<name>A0A814GF59_9BILA</name>
<dbReference type="AlphaFoldDB" id="A0A814GF59"/>
<dbReference type="EMBL" id="CAJNOQ010003103">
    <property type="protein sequence ID" value="CAF0995562.1"/>
    <property type="molecule type" value="Genomic_DNA"/>
</dbReference>
<keyword evidence="1" id="KW-0175">Coiled coil</keyword>
<dbReference type="OrthoDB" id="10024310at2759"/>